<evidence type="ECO:0000259" key="3">
    <source>
        <dbReference type="Pfam" id="PF05043"/>
    </source>
</evidence>
<name>A0A4D7CUF5_9ENTE</name>
<dbReference type="Proteomes" id="UP000298615">
    <property type="component" value="Chromosome"/>
</dbReference>
<keyword evidence="2" id="KW-0804">Transcription</keyword>
<sequence>MYLVERRDTMTNQLLSKKTLHYLFIINRLHAEDISIEVLMDVLKCSRSTIQTTIESLNAILVPSEVIYYNDVYSLIIPVNDSFDHCIAKILDDSFELTLLEKIFFEEEHSYLTLAEQLFTSESTIRRTISSLNQALEPFDIQIKTRPIRIIGNERLIRILYFRLFIEKYGVYRVPFDESNITFIKQFYHLKIPFINRGKNLQAEKNFTLFSLVGLQREKNQHSVDVKAKNTIVKLLVNWMDKIPFWGINKLAKTQSKDTMTFLSNVFYLYLTDDFFAVNDDLSTKTKRNKLGKIEKFTTHVLVELNITVSTKLKAILVRDIYDANYGFLSLKDTWVNLTMNNNEYNNFYTYNQTLLDKEIIQKNIVEFLGETQLQYLPTTYFLMQTRLFNHSQATIIHPNIGVFIDFDKEFNDYLYNELAKVMPAHFQLINLADKKYQEQADKLANIDLLVTNIFNSQTIAEEKIYRVSRFFSEDELMKISNWAAEQLSLNKKIIEEKIK</sequence>
<keyword evidence="1" id="KW-0805">Transcription regulation</keyword>
<dbReference type="Gene3D" id="1.10.10.10">
    <property type="entry name" value="Winged helix-like DNA-binding domain superfamily/Winged helix DNA-binding domain"/>
    <property type="match status" value="1"/>
</dbReference>
<dbReference type="AlphaFoldDB" id="A0A4D7CUF5"/>
<dbReference type="PANTHER" id="PTHR30185:SF18">
    <property type="entry name" value="TRANSCRIPTIONAL REGULATOR MTLR"/>
    <property type="match status" value="1"/>
</dbReference>
<dbReference type="InterPro" id="IPR007737">
    <property type="entry name" value="Mga_HTH"/>
</dbReference>
<dbReference type="KEGG" id="vao:FA707_06675"/>
<dbReference type="EMBL" id="CP039712">
    <property type="protein sequence ID" value="QCI86672.1"/>
    <property type="molecule type" value="Genomic_DNA"/>
</dbReference>
<evidence type="ECO:0000313" key="5">
    <source>
        <dbReference type="Proteomes" id="UP000298615"/>
    </source>
</evidence>
<proteinExistence type="predicted"/>
<accession>A0A4D7CUF5</accession>
<reference evidence="4 5" key="1">
    <citation type="submission" date="2019-04" db="EMBL/GenBank/DDBJ databases">
        <title>Vagococcus sp. nov., isolated from faeces of yaks (Bos grunniens).</title>
        <authorList>
            <person name="Ge Y."/>
        </authorList>
    </citation>
    <scope>NUCLEOTIDE SEQUENCE [LARGE SCALE GENOMIC DNA]</scope>
    <source>
        <strain evidence="4 5">MN-17</strain>
    </source>
</reference>
<evidence type="ECO:0000256" key="1">
    <source>
        <dbReference type="ARBA" id="ARBA00023015"/>
    </source>
</evidence>
<keyword evidence="5" id="KW-1185">Reference proteome</keyword>
<organism evidence="4 5">
    <name type="scientific">Vagococcus zengguangii</name>
    <dbReference type="NCBI Taxonomy" id="2571750"/>
    <lineage>
        <taxon>Bacteria</taxon>
        <taxon>Bacillati</taxon>
        <taxon>Bacillota</taxon>
        <taxon>Bacilli</taxon>
        <taxon>Lactobacillales</taxon>
        <taxon>Enterococcaceae</taxon>
        <taxon>Vagococcus</taxon>
    </lineage>
</organism>
<dbReference type="InterPro" id="IPR036388">
    <property type="entry name" value="WH-like_DNA-bd_sf"/>
</dbReference>
<gene>
    <name evidence="4" type="ORF">FA707_06675</name>
</gene>
<dbReference type="Pfam" id="PF05043">
    <property type="entry name" value="Mga"/>
    <property type="match status" value="1"/>
</dbReference>
<evidence type="ECO:0000313" key="4">
    <source>
        <dbReference type="EMBL" id="QCI86672.1"/>
    </source>
</evidence>
<feature type="domain" description="Mga helix-turn-helix" evidence="3">
    <location>
        <begin position="80"/>
        <end position="165"/>
    </location>
</feature>
<dbReference type="InterPro" id="IPR050661">
    <property type="entry name" value="BglG_antiterminators"/>
</dbReference>
<protein>
    <submittedName>
        <fullName evidence="4">HTH domain-containing protein</fullName>
    </submittedName>
</protein>
<dbReference type="PANTHER" id="PTHR30185">
    <property type="entry name" value="CRYPTIC BETA-GLUCOSIDE BGL OPERON ANTITERMINATOR"/>
    <property type="match status" value="1"/>
</dbReference>
<evidence type="ECO:0000256" key="2">
    <source>
        <dbReference type="ARBA" id="ARBA00023163"/>
    </source>
</evidence>